<reference evidence="3" key="2">
    <citation type="submission" date="2015-01" db="EMBL/GenBank/DDBJ databases">
        <title>Evolutionary Origins and Diversification of the Mycorrhizal Mutualists.</title>
        <authorList>
            <consortium name="DOE Joint Genome Institute"/>
            <consortium name="Mycorrhizal Genomics Consortium"/>
            <person name="Kohler A."/>
            <person name="Kuo A."/>
            <person name="Nagy L.G."/>
            <person name="Floudas D."/>
            <person name="Copeland A."/>
            <person name="Barry K.W."/>
            <person name="Cichocki N."/>
            <person name="Veneault-Fourrey C."/>
            <person name="LaButti K."/>
            <person name="Lindquist E.A."/>
            <person name="Lipzen A."/>
            <person name="Lundell T."/>
            <person name="Morin E."/>
            <person name="Murat C."/>
            <person name="Riley R."/>
            <person name="Ohm R."/>
            <person name="Sun H."/>
            <person name="Tunlid A."/>
            <person name="Henrissat B."/>
            <person name="Grigoriev I.V."/>
            <person name="Hibbett D.S."/>
            <person name="Martin F."/>
        </authorList>
    </citation>
    <scope>NUCLEOTIDE SEQUENCE [LARGE SCALE GENOMIC DNA]</scope>
    <source>
        <strain evidence="3">Zn</strain>
    </source>
</reference>
<keyword evidence="3" id="KW-1185">Reference proteome</keyword>
<dbReference type="InterPro" id="IPR028116">
    <property type="entry name" value="Cis-CaaD-like"/>
</dbReference>
<dbReference type="InParanoid" id="A0A0C3DI18"/>
<dbReference type="SUPFAM" id="SSF55331">
    <property type="entry name" value="Tautomerase/MIF"/>
    <property type="match status" value="1"/>
</dbReference>
<dbReference type="HOGENOM" id="CLU_088298_1_0_1"/>
<accession>A0A0C3DI18</accession>
<dbReference type="Gene3D" id="3.30.429.10">
    <property type="entry name" value="Macrophage Migration Inhibitory Factor"/>
    <property type="match status" value="1"/>
</dbReference>
<reference evidence="2 3" key="1">
    <citation type="submission" date="2014-04" db="EMBL/GenBank/DDBJ databases">
        <authorList>
            <consortium name="DOE Joint Genome Institute"/>
            <person name="Kuo A."/>
            <person name="Martino E."/>
            <person name="Perotto S."/>
            <person name="Kohler A."/>
            <person name="Nagy L.G."/>
            <person name="Floudas D."/>
            <person name="Copeland A."/>
            <person name="Barry K.W."/>
            <person name="Cichocki N."/>
            <person name="Veneault-Fourrey C."/>
            <person name="LaButti K."/>
            <person name="Lindquist E.A."/>
            <person name="Lipzen A."/>
            <person name="Lundell T."/>
            <person name="Morin E."/>
            <person name="Murat C."/>
            <person name="Sun H."/>
            <person name="Tunlid A."/>
            <person name="Henrissat B."/>
            <person name="Grigoriev I.V."/>
            <person name="Hibbett D.S."/>
            <person name="Martin F."/>
            <person name="Nordberg H.P."/>
            <person name="Cantor M.N."/>
            <person name="Hua S.X."/>
        </authorList>
    </citation>
    <scope>NUCLEOTIDE SEQUENCE [LARGE SCALE GENOMIC DNA]</scope>
    <source>
        <strain evidence="2 3">Zn</strain>
    </source>
</reference>
<organism evidence="2 3">
    <name type="scientific">Oidiodendron maius (strain Zn)</name>
    <dbReference type="NCBI Taxonomy" id="913774"/>
    <lineage>
        <taxon>Eukaryota</taxon>
        <taxon>Fungi</taxon>
        <taxon>Dikarya</taxon>
        <taxon>Ascomycota</taxon>
        <taxon>Pezizomycotina</taxon>
        <taxon>Leotiomycetes</taxon>
        <taxon>Leotiomycetes incertae sedis</taxon>
        <taxon>Myxotrichaceae</taxon>
        <taxon>Oidiodendron</taxon>
    </lineage>
</organism>
<evidence type="ECO:0000259" key="1">
    <source>
        <dbReference type="Pfam" id="PF14832"/>
    </source>
</evidence>
<name>A0A0C3DI18_OIDMZ</name>
<sequence>MPIYEFEHVIRLAASQKRALAKAITDWHATSFNAPRFIVQCRFIDVGQGSLSDIFIGGQPRKINRLFVSLRSGAGRTQQQLEGMTHKLVSMWDNVAGSTPEAELRAVYIKGTLDSAFEGGFHLPMPGKFEQWVKDNTEKFKVLAAAGDEDFIGLVKEIETRPEFQK</sequence>
<proteinExistence type="predicted"/>
<dbReference type="Proteomes" id="UP000054321">
    <property type="component" value="Unassembled WGS sequence"/>
</dbReference>
<evidence type="ECO:0000313" key="3">
    <source>
        <dbReference type="Proteomes" id="UP000054321"/>
    </source>
</evidence>
<dbReference type="InterPro" id="IPR014347">
    <property type="entry name" value="Tautomerase/MIF_sf"/>
</dbReference>
<gene>
    <name evidence="2" type="ORF">OIDMADRAFT_53143</name>
</gene>
<protein>
    <recommendedName>
        <fullName evidence="1">Tautomerase cis-CaaD-like domain-containing protein</fullName>
    </recommendedName>
</protein>
<dbReference type="OrthoDB" id="9981319at2759"/>
<dbReference type="Pfam" id="PF14832">
    <property type="entry name" value="Tautomerase_3"/>
    <property type="match status" value="1"/>
</dbReference>
<dbReference type="AlphaFoldDB" id="A0A0C3DI18"/>
<evidence type="ECO:0000313" key="2">
    <source>
        <dbReference type="EMBL" id="KIN01618.1"/>
    </source>
</evidence>
<feature type="domain" description="Tautomerase cis-CaaD-like" evidence="1">
    <location>
        <begin position="1"/>
        <end position="136"/>
    </location>
</feature>
<dbReference type="EMBL" id="KN832875">
    <property type="protein sequence ID" value="KIN01618.1"/>
    <property type="molecule type" value="Genomic_DNA"/>
</dbReference>